<proteinExistence type="predicted"/>
<dbReference type="Proteomes" id="UP000515154">
    <property type="component" value="Linkage group LG3"/>
</dbReference>
<gene>
    <name evidence="2" type="primary">LOC115209753</name>
</gene>
<sequence>MVKITSICFCFLLGLGVLFDSWAEAGCARPCLLSFFRCVRSVEEECCSGYRTCMKDACDVANPSCNDNVGKRSGWYKRGSWDKRGSWNKKSDDQTKRGSWNKRSDEEDSKRGSWNKRQETEDFSEAMLKKVLNENYGVHL</sequence>
<evidence type="ECO:0000313" key="1">
    <source>
        <dbReference type="Proteomes" id="UP000515154"/>
    </source>
</evidence>
<dbReference type="AlphaFoldDB" id="A0A6P7S721"/>
<dbReference type="KEGG" id="osn:115209753"/>
<protein>
    <submittedName>
        <fullName evidence="2">Uncharacterized protein LOC115209753</fullName>
    </submittedName>
</protein>
<reference evidence="2" key="1">
    <citation type="submission" date="2025-08" db="UniProtKB">
        <authorList>
            <consortium name="RefSeq"/>
        </authorList>
    </citation>
    <scope>IDENTIFICATION</scope>
</reference>
<name>A0A6P7S721_9MOLL</name>
<keyword evidence="1" id="KW-1185">Reference proteome</keyword>
<organism evidence="1 2">
    <name type="scientific">Octopus sinensis</name>
    <name type="common">East Asian common octopus</name>
    <dbReference type="NCBI Taxonomy" id="2607531"/>
    <lineage>
        <taxon>Eukaryota</taxon>
        <taxon>Metazoa</taxon>
        <taxon>Spiralia</taxon>
        <taxon>Lophotrochozoa</taxon>
        <taxon>Mollusca</taxon>
        <taxon>Cephalopoda</taxon>
        <taxon>Coleoidea</taxon>
        <taxon>Octopodiformes</taxon>
        <taxon>Octopoda</taxon>
        <taxon>Incirrata</taxon>
        <taxon>Octopodidae</taxon>
        <taxon>Octopus</taxon>
    </lineage>
</organism>
<dbReference type="RefSeq" id="XP_029634124.1">
    <property type="nucleotide sequence ID" value="XM_029778264.2"/>
</dbReference>
<evidence type="ECO:0000313" key="2">
    <source>
        <dbReference type="RefSeq" id="XP_029634124.1"/>
    </source>
</evidence>
<accession>A0A6P7S721</accession>